<evidence type="ECO:0000313" key="2">
    <source>
        <dbReference type="Proteomes" id="UP001596356"/>
    </source>
</evidence>
<keyword evidence="2" id="KW-1185">Reference proteome</keyword>
<proteinExistence type="predicted"/>
<evidence type="ECO:0000313" key="1">
    <source>
        <dbReference type="EMBL" id="MFC6712440.1"/>
    </source>
</evidence>
<accession>A0ABW2APM2</accession>
<dbReference type="EMBL" id="JBHSWJ010000002">
    <property type="protein sequence ID" value="MFC6712440.1"/>
    <property type="molecule type" value="Genomic_DNA"/>
</dbReference>
<dbReference type="Proteomes" id="UP001596356">
    <property type="component" value="Unassembled WGS sequence"/>
</dbReference>
<protein>
    <recommendedName>
        <fullName evidence="3">DUF222 domain-containing protein</fullName>
    </recommendedName>
</protein>
<comment type="caution">
    <text evidence="1">The sequence shown here is derived from an EMBL/GenBank/DDBJ whole genome shotgun (WGS) entry which is preliminary data.</text>
</comment>
<dbReference type="RefSeq" id="WP_377819907.1">
    <property type="nucleotide sequence ID" value="NZ_JBHSWJ010000002.1"/>
</dbReference>
<organism evidence="1 2">
    <name type="scientific">Branchiibius cervicis</name>
    <dbReference type="NCBI Taxonomy" id="908252"/>
    <lineage>
        <taxon>Bacteria</taxon>
        <taxon>Bacillati</taxon>
        <taxon>Actinomycetota</taxon>
        <taxon>Actinomycetes</taxon>
        <taxon>Micrococcales</taxon>
        <taxon>Dermacoccaceae</taxon>
        <taxon>Branchiibius</taxon>
    </lineage>
</organism>
<sequence length="272" mass="28735">MTILAPVDLAGPIDQGRLQAYDPALPGDMALSTSTRQQAARIEAWLEGAAPLAGIALDPPPRYRASFERAAAATREPLTSVAADVARRFVDGEDTAELLAEATERAARAEFSSSLVLDLLDGYDFAAAADRMSAVAGRLSKPFAAAVKALTAAAADLPEPWLAKPDVVSQFAGYDVPSWDEAGAFGQAAKADRSLAPTVWKAEDALARLAACAVTRHDHWLSEVVAFDEEADTIGNDRLKLSIFEAHGVADLALVAVARGDLPSLSFKLRQP</sequence>
<reference evidence="2" key="1">
    <citation type="journal article" date="2019" name="Int. J. Syst. Evol. Microbiol.">
        <title>The Global Catalogue of Microorganisms (GCM) 10K type strain sequencing project: providing services to taxonomists for standard genome sequencing and annotation.</title>
        <authorList>
            <consortium name="The Broad Institute Genomics Platform"/>
            <consortium name="The Broad Institute Genome Sequencing Center for Infectious Disease"/>
            <person name="Wu L."/>
            <person name="Ma J."/>
        </authorList>
    </citation>
    <scope>NUCLEOTIDE SEQUENCE [LARGE SCALE GENOMIC DNA]</scope>
    <source>
        <strain evidence="2">NBRC 106593</strain>
    </source>
</reference>
<gene>
    <name evidence="1" type="ORF">ACFQBT_00645</name>
</gene>
<evidence type="ECO:0008006" key="3">
    <source>
        <dbReference type="Google" id="ProtNLM"/>
    </source>
</evidence>
<name>A0ABW2APM2_9MICO</name>